<organism evidence="3 4">
    <name type="scientific">Micrococcoides hystricis</name>
    <dbReference type="NCBI Taxonomy" id="1572761"/>
    <lineage>
        <taxon>Bacteria</taxon>
        <taxon>Bacillati</taxon>
        <taxon>Actinomycetota</taxon>
        <taxon>Actinomycetes</taxon>
        <taxon>Micrococcales</taxon>
        <taxon>Micrococcaceae</taxon>
        <taxon>Micrococcoides</taxon>
    </lineage>
</organism>
<evidence type="ECO:0000313" key="4">
    <source>
        <dbReference type="Proteomes" id="UP001589862"/>
    </source>
</evidence>
<feature type="domain" description="Type I restriction enzyme R protein N-terminal" evidence="2">
    <location>
        <begin position="58"/>
        <end position="122"/>
    </location>
</feature>
<keyword evidence="3" id="KW-0255">Endonuclease</keyword>
<dbReference type="EMBL" id="JBHLUB010000004">
    <property type="protein sequence ID" value="MFC0581434.1"/>
    <property type="molecule type" value="Genomic_DNA"/>
</dbReference>
<dbReference type="Proteomes" id="UP001589862">
    <property type="component" value="Unassembled WGS sequence"/>
</dbReference>
<accession>A0ABV6P8I6</accession>
<gene>
    <name evidence="3" type="ORF">ACFFFR_03375</name>
</gene>
<evidence type="ECO:0000313" key="3">
    <source>
        <dbReference type="EMBL" id="MFC0581434.1"/>
    </source>
</evidence>
<dbReference type="Pfam" id="PF13588">
    <property type="entry name" value="HSDR_N_2"/>
    <property type="match status" value="1"/>
</dbReference>
<evidence type="ECO:0000256" key="1">
    <source>
        <dbReference type="SAM" id="Coils"/>
    </source>
</evidence>
<proteinExistence type="predicted"/>
<protein>
    <submittedName>
        <fullName evidence="3">Type I restriction endonuclease</fullName>
    </submittedName>
</protein>
<keyword evidence="4" id="KW-1185">Reference proteome</keyword>
<feature type="coiled-coil region" evidence="1">
    <location>
        <begin position="1"/>
        <end position="28"/>
    </location>
</feature>
<keyword evidence="1" id="KW-0175">Coiled coil</keyword>
<dbReference type="GO" id="GO:0004519">
    <property type="term" value="F:endonuclease activity"/>
    <property type="evidence" value="ECO:0007669"/>
    <property type="project" value="UniProtKB-KW"/>
</dbReference>
<sequence length="256" mass="28887">MSHVKDQLQLLSRKLKRAKESIATEEATKTALIMPFIQDVLGFDVFNVDEVIPEFVADVGLKKGEKIDFAIVNDDKVAILIECKKISEPLSLENASQLYRYFNVTDARIAVLTNGNEYRFYTDLDEPNRMDSKPFLELHIDEIDSSLVPEIEKLSKPHFDLDSVLTAAEELKYVSAAKRIFAQESKEISFEMATLVLNRIYVGRITQRVRDELTPLVSKGLNQFISDQVNNRLKAALGDENSDTNETDLAEPSSVA</sequence>
<evidence type="ECO:0000259" key="2">
    <source>
        <dbReference type="Pfam" id="PF13588"/>
    </source>
</evidence>
<keyword evidence="3" id="KW-0378">Hydrolase</keyword>
<comment type="caution">
    <text evidence="3">The sequence shown here is derived from an EMBL/GenBank/DDBJ whole genome shotgun (WGS) entry which is preliminary data.</text>
</comment>
<reference evidence="3 4" key="1">
    <citation type="submission" date="2024-09" db="EMBL/GenBank/DDBJ databases">
        <authorList>
            <person name="Sun Q."/>
            <person name="Mori K."/>
        </authorList>
    </citation>
    <scope>NUCLEOTIDE SEQUENCE [LARGE SCALE GENOMIC DNA]</scope>
    <source>
        <strain evidence="3 4">NCAIM B.02604</strain>
    </source>
</reference>
<dbReference type="InterPro" id="IPR029464">
    <property type="entry name" value="HSDR_N"/>
</dbReference>
<name>A0ABV6P8I6_9MICC</name>
<keyword evidence="3" id="KW-0540">Nuclease</keyword>
<dbReference type="RefSeq" id="WP_377458125.1">
    <property type="nucleotide sequence ID" value="NZ_JBHLUB010000004.1"/>
</dbReference>